<sequence>MTSTISETPSFRSSDPPGPHLTLPMPPPEGESSTIVPIPPLQGQRIPTGLLRDLVRPLYPPGTSLDTQLLFNFRVKLKRMLTRGEIDLSSHTVTDDDEADLMGMTSDLDYQKSPEFLTEALASFQELLKDTLEDQNEVQKIFHYLNQLAARDPTFAYRVGTAADGTVTGFVWQTGVMRRDFELYGDVLFVDCMGKSINNKGWPINTIAMLDGEKRVCLPCEGLTISETIDGYVWLIESVAAMAPGRKLCDVKFIIGDGIFASETVLSKLGINDTCHLILDHHHLLSEDIGAWPKAFGLSLFSLLKDDLRVMVKSADESQYNEAYHRIKAKLYQQPYRKHSDYFETKINDRRHLFANHIIKRFPGHLDYQGNAPAEVNHASIVASMTMDD</sequence>
<gene>
    <name evidence="2" type="ORF">IV203_033902</name>
</gene>
<reference evidence="2" key="1">
    <citation type="journal article" date="2021" name="Sci. Rep.">
        <title>Diploid genomic architecture of Nitzschia inconspicua, an elite biomass production diatom.</title>
        <authorList>
            <person name="Oliver A."/>
            <person name="Podell S."/>
            <person name="Pinowska A."/>
            <person name="Traller J.C."/>
            <person name="Smith S.R."/>
            <person name="McClure R."/>
            <person name="Beliaev A."/>
            <person name="Bohutskyi P."/>
            <person name="Hill E.A."/>
            <person name="Rabines A."/>
            <person name="Zheng H."/>
            <person name="Allen L.Z."/>
            <person name="Kuo A."/>
            <person name="Grigoriev I.V."/>
            <person name="Allen A.E."/>
            <person name="Hazlebeck D."/>
            <person name="Allen E.E."/>
        </authorList>
    </citation>
    <scope>NUCLEOTIDE SEQUENCE</scope>
    <source>
        <strain evidence="2">Hildebrandi</strain>
    </source>
</reference>
<keyword evidence="3" id="KW-1185">Reference proteome</keyword>
<dbReference type="EMBL" id="JAGRRH010000002">
    <property type="protein sequence ID" value="KAG7373178.1"/>
    <property type="molecule type" value="Genomic_DNA"/>
</dbReference>
<protein>
    <submittedName>
        <fullName evidence="2">Uncharacterized protein</fullName>
    </submittedName>
</protein>
<name>A0A9K3M2P9_9STRA</name>
<reference evidence="2" key="2">
    <citation type="submission" date="2021-04" db="EMBL/GenBank/DDBJ databases">
        <authorList>
            <person name="Podell S."/>
        </authorList>
    </citation>
    <scope>NUCLEOTIDE SEQUENCE</scope>
    <source>
        <strain evidence="2">Hildebrandi</strain>
    </source>
</reference>
<dbReference type="OrthoDB" id="1749428at2759"/>
<feature type="compositionally biased region" description="Polar residues" evidence="1">
    <location>
        <begin position="1"/>
        <end position="13"/>
    </location>
</feature>
<dbReference type="AlphaFoldDB" id="A0A9K3M2P9"/>
<feature type="region of interest" description="Disordered" evidence="1">
    <location>
        <begin position="1"/>
        <end position="33"/>
    </location>
</feature>
<evidence type="ECO:0000313" key="3">
    <source>
        <dbReference type="Proteomes" id="UP000693970"/>
    </source>
</evidence>
<proteinExistence type="predicted"/>
<evidence type="ECO:0000256" key="1">
    <source>
        <dbReference type="SAM" id="MobiDB-lite"/>
    </source>
</evidence>
<organism evidence="2 3">
    <name type="scientific">Nitzschia inconspicua</name>
    <dbReference type="NCBI Taxonomy" id="303405"/>
    <lineage>
        <taxon>Eukaryota</taxon>
        <taxon>Sar</taxon>
        <taxon>Stramenopiles</taxon>
        <taxon>Ochrophyta</taxon>
        <taxon>Bacillariophyta</taxon>
        <taxon>Bacillariophyceae</taxon>
        <taxon>Bacillariophycidae</taxon>
        <taxon>Bacillariales</taxon>
        <taxon>Bacillariaceae</taxon>
        <taxon>Nitzschia</taxon>
    </lineage>
</organism>
<dbReference type="Proteomes" id="UP000693970">
    <property type="component" value="Unassembled WGS sequence"/>
</dbReference>
<evidence type="ECO:0000313" key="2">
    <source>
        <dbReference type="EMBL" id="KAG7373178.1"/>
    </source>
</evidence>
<feature type="compositionally biased region" description="Pro residues" evidence="1">
    <location>
        <begin position="16"/>
        <end position="29"/>
    </location>
</feature>
<comment type="caution">
    <text evidence="2">The sequence shown here is derived from an EMBL/GenBank/DDBJ whole genome shotgun (WGS) entry which is preliminary data.</text>
</comment>
<accession>A0A9K3M2P9</accession>